<keyword evidence="1" id="KW-0433">Leucine-rich repeat</keyword>
<dbReference type="Gene3D" id="3.80.10.10">
    <property type="entry name" value="Ribonuclease Inhibitor"/>
    <property type="match status" value="1"/>
</dbReference>
<protein>
    <recommendedName>
        <fullName evidence="7">LNR domain-containing protein</fullName>
    </recommendedName>
</protein>
<feature type="transmembrane region" description="Helical" evidence="4">
    <location>
        <begin position="254"/>
        <end position="277"/>
    </location>
</feature>
<evidence type="ECO:0000256" key="4">
    <source>
        <dbReference type="SAM" id="Phobius"/>
    </source>
</evidence>
<accession>A0A1V9YK56</accession>
<feature type="transmembrane region" description="Helical" evidence="4">
    <location>
        <begin position="88"/>
        <end position="111"/>
    </location>
</feature>
<evidence type="ECO:0000256" key="2">
    <source>
        <dbReference type="ARBA" id="ARBA00022737"/>
    </source>
</evidence>
<evidence type="ECO:0000313" key="5">
    <source>
        <dbReference type="EMBL" id="OQR86102.1"/>
    </source>
</evidence>
<dbReference type="EMBL" id="JNBR01001529">
    <property type="protein sequence ID" value="OQR86102.1"/>
    <property type="molecule type" value="Genomic_DNA"/>
</dbReference>
<name>A0A1V9YK56_ACHHY</name>
<evidence type="ECO:0000313" key="6">
    <source>
        <dbReference type="Proteomes" id="UP000243579"/>
    </source>
</evidence>
<dbReference type="OrthoDB" id="1055097at2759"/>
<keyword evidence="6" id="KW-1185">Reference proteome</keyword>
<keyword evidence="2" id="KW-0677">Repeat</keyword>
<feature type="transmembrane region" description="Helical" evidence="4">
    <location>
        <begin position="143"/>
        <end position="165"/>
    </location>
</feature>
<feature type="region of interest" description="Disordered" evidence="3">
    <location>
        <begin position="1"/>
        <end position="38"/>
    </location>
</feature>
<comment type="caution">
    <text evidence="5">The sequence shown here is derived from an EMBL/GenBank/DDBJ whole genome shotgun (WGS) entry which is preliminary data.</text>
</comment>
<organism evidence="5 6">
    <name type="scientific">Achlya hypogyna</name>
    <name type="common">Oomycete</name>
    <name type="synonym">Protoachlya hypogyna</name>
    <dbReference type="NCBI Taxonomy" id="1202772"/>
    <lineage>
        <taxon>Eukaryota</taxon>
        <taxon>Sar</taxon>
        <taxon>Stramenopiles</taxon>
        <taxon>Oomycota</taxon>
        <taxon>Saprolegniomycetes</taxon>
        <taxon>Saprolegniales</taxon>
        <taxon>Achlyaceae</taxon>
        <taxon>Achlya</taxon>
    </lineage>
</organism>
<evidence type="ECO:0000256" key="1">
    <source>
        <dbReference type="ARBA" id="ARBA00022614"/>
    </source>
</evidence>
<dbReference type="InterPro" id="IPR032675">
    <property type="entry name" value="LRR_dom_sf"/>
</dbReference>
<dbReference type="PANTHER" id="PTHR45712:SF22">
    <property type="entry name" value="INSULIN-LIKE GROWTH FACTOR-BINDING PROTEIN COMPLEX ACID LABILE SUBUNIT"/>
    <property type="match status" value="1"/>
</dbReference>
<dbReference type="AlphaFoldDB" id="A0A1V9YK56"/>
<dbReference type="PANTHER" id="PTHR45712">
    <property type="entry name" value="AGAP008170-PA"/>
    <property type="match status" value="1"/>
</dbReference>
<gene>
    <name evidence="5" type="ORF">ACHHYP_10973</name>
</gene>
<feature type="transmembrane region" description="Helical" evidence="4">
    <location>
        <begin position="212"/>
        <end position="234"/>
    </location>
</feature>
<dbReference type="InterPro" id="IPR050333">
    <property type="entry name" value="SLRP"/>
</dbReference>
<feature type="compositionally biased region" description="Basic and acidic residues" evidence="3">
    <location>
        <begin position="9"/>
        <end position="23"/>
    </location>
</feature>
<proteinExistence type="predicted"/>
<feature type="transmembrane region" description="Helical" evidence="4">
    <location>
        <begin position="406"/>
        <end position="427"/>
    </location>
</feature>
<evidence type="ECO:0000256" key="3">
    <source>
        <dbReference type="SAM" id="MobiDB-lite"/>
    </source>
</evidence>
<dbReference type="STRING" id="1202772.A0A1V9YK56"/>
<feature type="compositionally biased region" description="Polar residues" evidence="3">
    <location>
        <begin position="361"/>
        <end position="377"/>
    </location>
</feature>
<keyword evidence="4" id="KW-1133">Transmembrane helix</keyword>
<sequence>MAATSPPSDESRREGRARAESSPERSPPSESLPTSELPRVPELFARQVLTRAMSEILTPDRWLTSDLCDDDDGDETIRVLKECSRYPVLGFCLVKHALSAIYFTVAGLSIFSASAMELQCVGPSALPLALRRAIRIYFKPASIAYNLTFVAAHVFAAVDIVGRYLGGWKHGTPRAVLSPWRQCWRRIQRSRTSTCWFQVVELAAQSYQAWNLSFVISSVPVVAVYTMCISLNSLLSPWLLCSRITYVHGTLRLFINGVFGFTLNTGFPLFELVPLLLRRRFLSSAAASQLSNDPHWVTTLTLLTRGYASESVAGLGIKVTMSAMNFWTLRLLTSSILTFTPPFTKRRSSLAFKLGPRASQIYPSPNDSAGSTATTDGPTRRMSRRMTSLSQLPQPRYWNFRITRSAKILCGILGVWGLVLLVATGVYRCVYMLVFRPSTCPAECKLFVTPLFRGTCSCVYYHHRCTDANASDLFTAVTPERLGACSLFYLEIDHCSLPTGLPPTLLQPFTSLMALRILFSNMTSYDAPVTSLPPTLMKLEIRYANLSVVPSIIATALPPTLMFLALTGNPISHVPIVTLRAWRQLKTLHLAETQATDADFTNIVRELPILNELALHHTNISMVPPSMYSMTALASVYLSSNTIASLSIPETVAAPLVQLDVSCTPLVPTGLLPAWVVRGAPVTYCSTALRPLNCSPALLDNNLCDRPCWTTEFDADAGACTPYHNT</sequence>
<keyword evidence="4" id="KW-0472">Membrane</keyword>
<dbReference type="SUPFAM" id="SSF52058">
    <property type="entry name" value="L domain-like"/>
    <property type="match status" value="1"/>
</dbReference>
<feature type="compositionally biased region" description="Low complexity" evidence="3">
    <location>
        <begin position="28"/>
        <end position="38"/>
    </location>
</feature>
<feature type="region of interest" description="Disordered" evidence="3">
    <location>
        <begin position="361"/>
        <end position="387"/>
    </location>
</feature>
<reference evidence="5 6" key="1">
    <citation type="journal article" date="2014" name="Genome Biol. Evol.">
        <title>The secreted proteins of Achlya hypogyna and Thraustotheca clavata identify the ancestral oomycete secretome and reveal gene acquisitions by horizontal gene transfer.</title>
        <authorList>
            <person name="Misner I."/>
            <person name="Blouin N."/>
            <person name="Leonard G."/>
            <person name="Richards T.A."/>
            <person name="Lane C.E."/>
        </authorList>
    </citation>
    <scope>NUCLEOTIDE SEQUENCE [LARGE SCALE GENOMIC DNA]</scope>
    <source>
        <strain evidence="5 6">ATCC 48635</strain>
    </source>
</reference>
<evidence type="ECO:0008006" key="7">
    <source>
        <dbReference type="Google" id="ProtNLM"/>
    </source>
</evidence>
<dbReference type="Proteomes" id="UP000243579">
    <property type="component" value="Unassembled WGS sequence"/>
</dbReference>
<keyword evidence="4" id="KW-0812">Transmembrane</keyword>